<dbReference type="STRING" id="497964.CfE428DRAFT_3493"/>
<evidence type="ECO:0000256" key="4">
    <source>
        <dbReference type="ARBA" id="ARBA00022729"/>
    </source>
</evidence>
<protein>
    <submittedName>
        <fullName evidence="8">Extracellular solute-binding protein family 5</fullName>
    </submittedName>
</protein>
<dbReference type="EMBL" id="ABVL01000010">
    <property type="protein sequence ID" value="EDY18835.1"/>
    <property type="molecule type" value="Genomic_DNA"/>
</dbReference>
<dbReference type="PANTHER" id="PTHR30290:SF10">
    <property type="entry name" value="PERIPLASMIC OLIGOPEPTIDE-BINDING PROTEIN-RELATED"/>
    <property type="match status" value="1"/>
</dbReference>
<dbReference type="GO" id="GO:0015833">
    <property type="term" value="P:peptide transport"/>
    <property type="evidence" value="ECO:0007669"/>
    <property type="project" value="TreeGrafter"/>
</dbReference>
<evidence type="ECO:0000256" key="2">
    <source>
        <dbReference type="ARBA" id="ARBA00005695"/>
    </source>
</evidence>
<evidence type="ECO:0000256" key="5">
    <source>
        <dbReference type="SAM" id="Phobius"/>
    </source>
</evidence>
<comment type="subcellular location">
    <subcellularLocation>
        <location evidence="1">Cell envelope</location>
    </subcellularLocation>
</comment>
<dbReference type="GO" id="GO:0043190">
    <property type="term" value="C:ATP-binding cassette (ABC) transporter complex"/>
    <property type="evidence" value="ECO:0007669"/>
    <property type="project" value="InterPro"/>
</dbReference>
<evidence type="ECO:0000256" key="1">
    <source>
        <dbReference type="ARBA" id="ARBA00004196"/>
    </source>
</evidence>
<dbReference type="GO" id="GO:1904680">
    <property type="term" value="F:peptide transmembrane transporter activity"/>
    <property type="evidence" value="ECO:0007669"/>
    <property type="project" value="TreeGrafter"/>
</dbReference>
<dbReference type="InterPro" id="IPR039424">
    <property type="entry name" value="SBP_5"/>
</dbReference>
<keyword evidence="9" id="KW-1185">Reference proteome</keyword>
<keyword evidence="5" id="KW-1133">Transmembrane helix</keyword>
<keyword evidence="4 6" id="KW-0732">Signal</keyword>
<feature type="signal peptide" evidence="6">
    <location>
        <begin position="1"/>
        <end position="25"/>
    </location>
</feature>
<gene>
    <name evidence="8" type="ORF">CfE428DRAFT_3493</name>
</gene>
<keyword evidence="5" id="KW-0472">Membrane</keyword>
<dbReference type="Gene3D" id="3.10.105.10">
    <property type="entry name" value="Dipeptide-binding Protein, Domain 3"/>
    <property type="match status" value="1"/>
</dbReference>
<dbReference type="AlphaFoldDB" id="B4D3K5"/>
<evidence type="ECO:0000256" key="3">
    <source>
        <dbReference type="ARBA" id="ARBA00022448"/>
    </source>
</evidence>
<dbReference type="InterPro" id="IPR030678">
    <property type="entry name" value="Peptide/Ni-bd"/>
</dbReference>
<dbReference type="GO" id="GO:0030288">
    <property type="term" value="C:outer membrane-bounded periplasmic space"/>
    <property type="evidence" value="ECO:0007669"/>
    <property type="project" value="UniProtKB-ARBA"/>
</dbReference>
<dbReference type="Gene3D" id="3.90.76.10">
    <property type="entry name" value="Dipeptide-binding Protein, Domain 1"/>
    <property type="match status" value="1"/>
</dbReference>
<organism evidence="8 9">
    <name type="scientific">Chthoniobacter flavus Ellin428</name>
    <dbReference type="NCBI Taxonomy" id="497964"/>
    <lineage>
        <taxon>Bacteria</taxon>
        <taxon>Pseudomonadati</taxon>
        <taxon>Verrucomicrobiota</taxon>
        <taxon>Spartobacteria</taxon>
        <taxon>Chthoniobacterales</taxon>
        <taxon>Chthoniobacteraceae</taxon>
        <taxon>Chthoniobacter</taxon>
    </lineage>
</organism>
<evidence type="ECO:0000259" key="7">
    <source>
        <dbReference type="Pfam" id="PF00496"/>
    </source>
</evidence>
<comment type="similarity">
    <text evidence="2">Belongs to the bacterial solute-binding protein 5 family.</text>
</comment>
<dbReference type="InParanoid" id="B4D3K5"/>
<keyword evidence="3" id="KW-0813">Transport</keyword>
<evidence type="ECO:0000313" key="9">
    <source>
        <dbReference type="Proteomes" id="UP000005824"/>
    </source>
</evidence>
<keyword evidence="5" id="KW-0812">Transmembrane</keyword>
<name>B4D3K5_9BACT</name>
<feature type="chain" id="PRO_5002800475" evidence="6">
    <location>
        <begin position="26"/>
        <end position="662"/>
    </location>
</feature>
<dbReference type="SUPFAM" id="SSF53850">
    <property type="entry name" value="Periplasmic binding protein-like II"/>
    <property type="match status" value="1"/>
</dbReference>
<dbReference type="PANTHER" id="PTHR30290">
    <property type="entry name" value="PERIPLASMIC BINDING COMPONENT OF ABC TRANSPORTER"/>
    <property type="match status" value="1"/>
</dbReference>
<dbReference type="PIRSF" id="PIRSF002741">
    <property type="entry name" value="MppA"/>
    <property type="match status" value="1"/>
</dbReference>
<feature type="domain" description="Solute-binding protein family 5" evidence="7">
    <location>
        <begin position="107"/>
        <end position="534"/>
    </location>
</feature>
<evidence type="ECO:0000256" key="6">
    <source>
        <dbReference type="SAM" id="SignalP"/>
    </source>
</evidence>
<dbReference type="Gene3D" id="3.40.190.10">
    <property type="entry name" value="Periplasmic binding protein-like II"/>
    <property type="match status" value="1"/>
</dbReference>
<dbReference type="Proteomes" id="UP000005824">
    <property type="component" value="Unassembled WGS sequence"/>
</dbReference>
<sequence precursor="true">MPSRRPPLLRACALLLLSLTATFFAGCGNDPNLQPEHEKRADGSPWQVRYSYMPDDPRSLDPQFAYDQMSRRLLEPVVDTLLEYHPFKTDPYEVMPSLLASMPERVKNPDGTETYVCQLKRGILFHNDPCFPNGKGRELTVQDVEYGWKRMVDPKVECPALSSLQDYLVGFGEAYETAKKADALDYSKPLKCFEIVDDQTFKVHLLKPYPQIIYWMAMHFMSPVAHEAVEYYDGKEHPDANGKMVLRPAFKWHPVGTGAFQLVEYEPASRARLVRNPNYHTVVFPSDGYPPDRADFLKQFAGMPVPLVDEIQVTIFREQTPIPVLFNQGYLDSMGVSKDAFNRVVTTAQELTPEYKKRGVALEKDLDVSTFFISLNMEDPVIGTNKKLRQALSCSYDGQSYVDIFWNGVSPVAQQLMPPGIFGYDKNYQNPYGYDLEKAKRLLAEAGYPGGIDSKTGRRLELNMEASANGSEERQMTEFVQKGFEALGIKVNVVENTFAELLRKEDAGKFQILEGTGWGADYPDPENFYMLLNSRNFPPEGKNVSRYKNPEFDKLFDKMATMDNSPERLQIVNHLRDMIGEDCPQIFTFHKAFFTTINPWAQRTSTNMLLEGAFKYQQVDPVMRAKLQREWNRTPKWPPFVLVLLIAGAAGYAIRLNRKRNV</sequence>
<dbReference type="Pfam" id="PF00496">
    <property type="entry name" value="SBP_bac_5"/>
    <property type="match status" value="1"/>
</dbReference>
<reference evidence="8 9" key="1">
    <citation type="journal article" date="2011" name="J. Bacteriol.">
        <title>Genome sequence of Chthoniobacter flavus Ellin428, an aerobic heterotrophic soil bacterium.</title>
        <authorList>
            <person name="Kant R."/>
            <person name="van Passel M.W."/>
            <person name="Palva A."/>
            <person name="Lucas S."/>
            <person name="Lapidus A."/>
            <person name="Glavina Del Rio T."/>
            <person name="Dalin E."/>
            <person name="Tice H."/>
            <person name="Bruce D."/>
            <person name="Goodwin L."/>
            <person name="Pitluck S."/>
            <person name="Larimer F.W."/>
            <person name="Land M.L."/>
            <person name="Hauser L."/>
            <person name="Sangwan P."/>
            <person name="de Vos W.M."/>
            <person name="Janssen P.H."/>
            <person name="Smidt H."/>
        </authorList>
    </citation>
    <scope>NUCLEOTIDE SEQUENCE [LARGE SCALE GENOMIC DNA]</scope>
    <source>
        <strain evidence="8 9">Ellin428</strain>
    </source>
</reference>
<dbReference type="eggNOG" id="COG4166">
    <property type="taxonomic scope" value="Bacteria"/>
</dbReference>
<comment type="caution">
    <text evidence="8">The sequence shown here is derived from an EMBL/GenBank/DDBJ whole genome shotgun (WGS) entry which is preliminary data.</text>
</comment>
<feature type="transmembrane region" description="Helical" evidence="5">
    <location>
        <begin position="637"/>
        <end position="654"/>
    </location>
</feature>
<proteinExistence type="inferred from homology"/>
<dbReference type="PROSITE" id="PS51257">
    <property type="entry name" value="PROKAR_LIPOPROTEIN"/>
    <property type="match status" value="1"/>
</dbReference>
<accession>B4D3K5</accession>
<dbReference type="InterPro" id="IPR000914">
    <property type="entry name" value="SBP_5_dom"/>
</dbReference>
<dbReference type="CDD" id="cd08505">
    <property type="entry name" value="PBP2_NikA_DppA_OppA_like_18"/>
    <property type="match status" value="1"/>
</dbReference>
<evidence type="ECO:0000313" key="8">
    <source>
        <dbReference type="EMBL" id="EDY18835.1"/>
    </source>
</evidence>